<reference evidence="2" key="1">
    <citation type="submission" date="2017-01" db="EMBL/GenBank/DDBJ databases">
        <authorList>
            <person name="Varghese N."/>
            <person name="Submissions S."/>
        </authorList>
    </citation>
    <scope>NUCLEOTIDE SEQUENCE [LARGE SCALE GENOMIC DNA]</scope>
    <source>
        <strain evidence="2">DSM 18714</strain>
    </source>
</reference>
<dbReference type="InterPro" id="IPR002871">
    <property type="entry name" value="NIF_FeS_clus_asmbl_NifU_N"/>
</dbReference>
<dbReference type="SUPFAM" id="SSF82649">
    <property type="entry name" value="SufE/NifU"/>
    <property type="match status" value="1"/>
</dbReference>
<dbReference type="CDD" id="cd06664">
    <property type="entry name" value="IscU_like"/>
    <property type="match status" value="1"/>
</dbReference>
<organism evidence="1 2">
    <name type="scientific">Phaeovulum vinaykumarii</name>
    <dbReference type="NCBI Taxonomy" id="407234"/>
    <lineage>
        <taxon>Bacteria</taxon>
        <taxon>Pseudomonadati</taxon>
        <taxon>Pseudomonadota</taxon>
        <taxon>Alphaproteobacteria</taxon>
        <taxon>Rhodobacterales</taxon>
        <taxon>Paracoccaceae</taxon>
        <taxon>Phaeovulum</taxon>
    </lineage>
</organism>
<dbReference type="GO" id="GO:0051536">
    <property type="term" value="F:iron-sulfur cluster binding"/>
    <property type="evidence" value="ECO:0007669"/>
    <property type="project" value="InterPro"/>
</dbReference>
<dbReference type="Proteomes" id="UP000186098">
    <property type="component" value="Unassembled WGS sequence"/>
</dbReference>
<dbReference type="STRING" id="407234.SAMN05421795_10333"/>
<evidence type="ECO:0000313" key="2">
    <source>
        <dbReference type="Proteomes" id="UP000186098"/>
    </source>
</evidence>
<keyword evidence="2" id="KW-1185">Reference proteome</keyword>
<dbReference type="AlphaFoldDB" id="A0A1N7LGW2"/>
<protein>
    <submittedName>
        <fullName evidence="1">NifU homolog involved in Fe-S cluster formation</fullName>
    </submittedName>
</protein>
<evidence type="ECO:0000313" key="1">
    <source>
        <dbReference type="EMBL" id="SIS73065.1"/>
    </source>
</evidence>
<sequence>MTDLVKLYSTQVLALAAAIPHLGRLPAPQGRGVARSPTCGSEVAVELCLEGGRISEFAQEVQACALGQAAAGVLGGAVLGRSPDEIWAARADLAAMLKGGPVPAPPFAAFEALRAANEYPHRHASVLLALDATIAALRDAGALPPAPASGA</sequence>
<dbReference type="GO" id="GO:0005506">
    <property type="term" value="F:iron ion binding"/>
    <property type="evidence" value="ECO:0007669"/>
    <property type="project" value="InterPro"/>
</dbReference>
<accession>A0A1N7LGW2</accession>
<dbReference type="Gene3D" id="3.90.1010.10">
    <property type="match status" value="1"/>
</dbReference>
<gene>
    <name evidence="1" type="ORF">SAMN05421795_10333</name>
</gene>
<dbReference type="EMBL" id="FTOM01000003">
    <property type="protein sequence ID" value="SIS73065.1"/>
    <property type="molecule type" value="Genomic_DNA"/>
</dbReference>
<dbReference type="GO" id="GO:0016226">
    <property type="term" value="P:iron-sulfur cluster assembly"/>
    <property type="evidence" value="ECO:0007669"/>
    <property type="project" value="InterPro"/>
</dbReference>
<dbReference type="RefSeq" id="WP_076365021.1">
    <property type="nucleotide sequence ID" value="NZ_FTOM01000003.1"/>
</dbReference>
<proteinExistence type="predicted"/>
<dbReference type="OrthoDB" id="7857113at2"/>
<name>A0A1N7LGW2_9RHOB</name>